<evidence type="ECO:0000256" key="1">
    <source>
        <dbReference type="ARBA" id="ARBA00006115"/>
    </source>
</evidence>
<evidence type="ECO:0000259" key="8">
    <source>
        <dbReference type="Pfam" id="PF00483"/>
    </source>
</evidence>
<dbReference type="FunFam" id="3.90.550.10:FF:000046">
    <property type="entry name" value="Mannose-1-phosphate guanylyltransferase (GDP)"/>
    <property type="match status" value="1"/>
</dbReference>
<dbReference type="EC" id="2.7.7.13" evidence="2"/>
<evidence type="ECO:0000256" key="7">
    <source>
        <dbReference type="ARBA" id="ARBA00047343"/>
    </source>
</evidence>
<dbReference type="SUPFAM" id="SSF159283">
    <property type="entry name" value="Guanosine diphospho-D-mannose pyrophosphorylase/mannose-6-phosphate isomerase linker domain"/>
    <property type="match status" value="1"/>
</dbReference>
<dbReference type="PANTHER" id="PTHR46390:SF1">
    <property type="entry name" value="MANNOSE-1-PHOSPHATE GUANYLYLTRANSFERASE"/>
    <property type="match status" value="1"/>
</dbReference>
<dbReference type="AlphaFoldDB" id="A0A9D1V0K6"/>
<dbReference type="InterPro" id="IPR049577">
    <property type="entry name" value="GMPP_N"/>
</dbReference>
<keyword evidence="5" id="KW-0547">Nucleotide-binding</keyword>
<keyword evidence="6" id="KW-0342">GTP-binding</keyword>
<evidence type="ECO:0000256" key="5">
    <source>
        <dbReference type="ARBA" id="ARBA00022741"/>
    </source>
</evidence>
<dbReference type="Proteomes" id="UP000824202">
    <property type="component" value="Unassembled WGS sequence"/>
</dbReference>
<evidence type="ECO:0000313" key="10">
    <source>
        <dbReference type="Proteomes" id="UP000824202"/>
    </source>
</evidence>
<reference evidence="9" key="1">
    <citation type="journal article" date="2021" name="PeerJ">
        <title>Extensive microbial diversity within the chicken gut microbiome revealed by metagenomics and culture.</title>
        <authorList>
            <person name="Gilroy R."/>
            <person name="Ravi A."/>
            <person name="Getino M."/>
            <person name="Pursley I."/>
            <person name="Horton D.L."/>
            <person name="Alikhan N.F."/>
            <person name="Baker D."/>
            <person name="Gharbi K."/>
            <person name="Hall N."/>
            <person name="Watson M."/>
            <person name="Adriaenssens E.M."/>
            <person name="Foster-Nyarko E."/>
            <person name="Jarju S."/>
            <person name="Secka A."/>
            <person name="Antonio M."/>
            <person name="Oren A."/>
            <person name="Chaudhuri R.R."/>
            <person name="La Ragione R."/>
            <person name="Hildebrand F."/>
            <person name="Pallen M.J."/>
        </authorList>
    </citation>
    <scope>NUCLEOTIDE SEQUENCE</scope>
    <source>
        <strain evidence="9">23274</strain>
    </source>
</reference>
<dbReference type="EMBL" id="DXFT01000143">
    <property type="protein sequence ID" value="HIX03920.1"/>
    <property type="molecule type" value="Genomic_DNA"/>
</dbReference>
<keyword evidence="4 9" id="KW-0548">Nucleotidyltransferase</keyword>
<dbReference type="GO" id="GO:0005525">
    <property type="term" value="F:GTP binding"/>
    <property type="evidence" value="ECO:0007669"/>
    <property type="project" value="UniProtKB-KW"/>
</dbReference>
<keyword evidence="3" id="KW-0808">Transferase</keyword>
<reference evidence="9" key="2">
    <citation type="submission" date="2021-04" db="EMBL/GenBank/DDBJ databases">
        <authorList>
            <person name="Gilroy R."/>
        </authorList>
    </citation>
    <scope>NUCLEOTIDE SEQUENCE</scope>
    <source>
        <strain evidence="9">23274</strain>
    </source>
</reference>
<evidence type="ECO:0000256" key="6">
    <source>
        <dbReference type="ARBA" id="ARBA00023134"/>
    </source>
</evidence>
<sequence>MDLNSYCIIMAGGYGNRFWPVSNKRCPKQFSDILHTGKSFIRQTYERISYLFPANRIYIITGEEYDEMTRKQIPEIPRENILLEPYIRNTATCIAYAAYKIQEINPGAIMVVLPSDHFITNDAAYLQDLKAGVEFAGKHGGLLTIGITPTRAETEYGYIQVKNKDNQQKITAVKTFTEKPNAELAQMFYDSDEFLWNTGIFIWKTQDIIQEFKNHMYDLHALFTTDSKLNTPEESSFVRNVYGQCHNISIDVGIMEKSQHVYVLKGNFGWSDVGTWHTFHDLCEKDENNNVSNSPKVILNESHNCIVNVPQRKNVVIQGVDDIIVAEKDNYLMICHRKDENQIKRFEKYFRRKQ</sequence>
<dbReference type="GO" id="GO:0004475">
    <property type="term" value="F:mannose-1-phosphate guanylyltransferase (GTP) activity"/>
    <property type="evidence" value="ECO:0007669"/>
    <property type="project" value="UniProtKB-EC"/>
</dbReference>
<dbReference type="Gene3D" id="3.90.550.10">
    <property type="entry name" value="Spore Coat Polysaccharide Biosynthesis Protein SpsA, Chain A"/>
    <property type="match status" value="1"/>
</dbReference>
<proteinExistence type="inferred from homology"/>
<organism evidence="9 10">
    <name type="scientific">Candidatus Odoribacter faecigallinarum</name>
    <dbReference type="NCBI Taxonomy" id="2838706"/>
    <lineage>
        <taxon>Bacteria</taxon>
        <taxon>Pseudomonadati</taxon>
        <taxon>Bacteroidota</taxon>
        <taxon>Bacteroidia</taxon>
        <taxon>Bacteroidales</taxon>
        <taxon>Odoribacteraceae</taxon>
        <taxon>Odoribacter</taxon>
    </lineage>
</organism>
<evidence type="ECO:0000256" key="2">
    <source>
        <dbReference type="ARBA" id="ARBA00012387"/>
    </source>
</evidence>
<dbReference type="InterPro" id="IPR051161">
    <property type="entry name" value="Mannose-6P_isomerase_type2"/>
</dbReference>
<dbReference type="SUPFAM" id="SSF53448">
    <property type="entry name" value="Nucleotide-diphospho-sugar transferases"/>
    <property type="match status" value="1"/>
</dbReference>
<dbReference type="PANTHER" id="PTHR46390">
    <property type="entry name" value="MANNOSE-1-PHOSPHATE GUANYLYLTRANSFERASE"/>
    <property type="match status" value="1"/>
</dbReference>
<comment type="similarity">
    <text evidence="1">Belongs to the mannose-6-phosphate isomerase type 2 family.</text>
</comment>
<dbReference type="InterPro" id="IPR005835">
    <property type="entry name" value="NTP_transferase_dom"/>
</dbReference>
<dbReference type="CDD" id="cd02509">
    <property type="entry name" value="GDP-M1P_Guanylyltransferase"/>
    <property type="match status" value="1"/>
</dbReference>
<gene>
    <name evidence="9" type="ORF">H9863_07390</name>
</gene>
<name>A0A9D1V0K6_9BACT</name>
<evidence type="ECO:0000256" key="4">
    <source>
        <dbReference type="ARBA" id="ARBA00022695"/>
    </source>
</evidence>
<evidence type="ECO:0000313" key="9">
    <source>
        <dbReference type="EMBL" id="HIX03920.1"/>
    </source>
</evidence>
<accession>A0A9D1V0K6</accession>
<dbReference type="Pfam" id="PF00483">
    <property type="entry name" value="NTP_transferase"/>
    <property type="match status" value="1"/>
</dbReference>
<feature type="domain" description="Nucleotidyl transferase" evidence="8">
    <location>
        <begin position="8"/>
        <end position="288"/>
    </location>
</feature>
<comment type="catalytic activity">
    <reaction evidence="7">
        <text>alpha-D-mannose 1-phosphate + GTP + H(+) = GDP-alpha-D-mannose + diphosphate</text>
        <dbReference type="Rhea" id="RHEA:15229"/>
        <dbReference type="ChEBI" id="CHEBI:15378"/>
        <dbReference type="ChEBI" id="CHEBI:33019"/>
        <dbReference type="ChEBI" id="CHEBI:37565"/>
        <dbReference type="ChEBI" id="CHEBI:57527"/>
        <dbReference type="ChEBI" id="CHEBI:58409"/>
        <dbReference type="EC" id="2.7.7.13"/>
    </reaction>
</comment>
<evidence type="ECO:0000256" key="3">
    <source>
        <dbReference type="ARBA" id="ARBA00022679"/>
    </source>
</evidence>
<comment type="caution">
    <text evidence="9">The sequence shown here is derived from an EMBL/GenBank/DDBJ whole genome shotgun (WGS) entry which is preliminary data.</text>
</comment>
<dbReference type="InterPro" id="IPR029044">
    <property type="entry name" value="Nucleotide-diphossugar_trans"/>
</dbReference>
<dbReference type="GO" id="GO:0009298">
    <property type="term" value="P:GDP-mannose biosynthetic process"/>
    <property type="evidence" value="ECO:0007669"/>
    <property type="project" value="TreeGrafter"/>
</dbReference>
<protein>
    <recommendedName>
        <fullName evidence="2">mannose-1-phosphate guanylyltransferase</fullName>
        <ecNumber evidence="2">2.7.7.13</ecNumber>
    </recommendedName>
</protein>